<dbReference type="EMBL" id="CAFAAK010000150">
    <property type="protein sequence ID" value="CAB4803744.1"/>
    <property type="molecule type" value="Genomic_DNA"/>
</dbReference>
<evidence type="ECO:0000313" key="1">
    <source>
        <dbReference type="EMBL" id="CAB4803744.1"/>
    </source>
</evidence>
<name>A0A6J6Y6W0_9ZZZZ</name>
<organism evidence="1">
    <name type="scientific">freshwater metagenome</name>
    <dbReference type="NCBI Taxonomy" id="449393"/>
    <lineage>
        <taxon>unclassified sequences</taxon>
        <taxon>metagenomes</taxon>
        <taxon>ecological metagenomes</taxon>
    </lineage>
</organism>
<reference evidence="1" key="1">
    <citation type="submission" date="2020-05" db="EMBL/GenBank/DDBJ databases">
        <authorList>
            <person name="Chiriac C."/>
            <person name="Salcher M."/>
            <person name="Ghai R."/>
            <person name="Kavagutti S V."/>
        </authorList>
    </citation>
    <scope>NUCLEOTIDE SEQUENCE</scope>
</reference>
<sequence length="100" mass="11206">MCKQSDLILYPRDHFWVRVAHRRHGDTRTQINQVVAININQDSARGAFNKDRQGGTDSAGNSIGSALHERIGLGPWDGGNDPSFLRDIEFLGQRRKAHAL</sequence>
<dbReference type="AlphaFoldDB" id="A0A6J6Y6W0"/>
<accession>A0A6J6Y6W0</accession>
<gene>
    <name evidence="1" type="ORF">UFOPK3024_00739</name>
</gene>
<proteinExistence type="predicted"/>
<protein>
    <submittedName>
        <fullName evidence="1">Unannotated protein</fullName>
    </submittedName>
</protein>